<proteinExistence type="predicted"/>
<dbReference type="STRING" id="221988.MS1972"/>
<dbReference type="KEGG" id="msu:MS1972"/>
<evidence type="ECO:0008006" key="3">
    <source>
        <dbReference type="Google" id="ProtNLM"/>
    </source>
</evidence>
<organism evidence="1 2">
    <name type="scientific">Mannheimia succiniciproducens (strain KCTC 0769BP / MBEL55E)</name>
    <dbReference type="NCBI Taxonomy" id="221988"/>
    <lineage>
        <taxon>Bacteria</taxon>
        <taxon>Pseudomonadati</taxon>
        <taxon>Pseudomonadota</taxon>
        <taxon>Gammaproteobacteria</taxon>
        <taxon>Pasteurellales</taxon>
        <taxon>Pasteurellaceae</taxon>
        <taxon>Basfia</taxon>
    </lineage>
</organism>
<name>Q65R31_MANSM</name>
<keyword evidence="2" id="KW-1185">Reference proteome</keyword>
<protein>
    <recommendedName>
        <fullName evidence="3">Competence protein C</fullName>
    </recommendedName>
</protein>
<dbReference type="AlphaFoldDB" id="Q65R31"/>
<dbReference type="Proteomes" id="UP000000607">
    <property type="component" value="Chromosome"/>
</dbReference>
<reference evidence="1 2" key="1">
    <citation type="journal article" date="2004" name="Nat. Biotechnol.">
        <title>The genome sequence of the capnophilic rumen bacterium Mannheimia succiniciproducens.</title>
        <authorList>
            <person name="Hong S.H."/>
            <person name="Kim J.S."/>
            <person name="Lee S.Y."/>
            <person name="In Y.H."/>
            <person name="Choi S.S."/>
            <person name="Rih J.-K."/>
            <person name="Kim C.H."/>
            <person name="Jeong H."/>
            <person name="Hur C.G."/>
            <person name="Kim J.J."/>
        </authorList>
    </citation>
    <scope>NUCLEOTIDE SEQUENCE [LARGE SCALE GENOMIC DNA]</scope>
    <source>
        <strain evidence="2">KCTC 0769BP / MBEL55E</strain>
    </source>
</reference>
<evidence type="ECO:0000313" key="1">
    <source>
        <dbReference type="EMBL" id="AAU38579.1"/>
    </source>
</evidence>
<evidence type="ECO:0000313" key="2">
    <source>
        <dbReference type="Proteomes" id="UP000000607"/>
    </source>
</evidence>
<sequence length="177" mass="20517">MLLNGGAMVKQVWIKQLWHRCIQASVLKQNTGLLILALFGLFLPLNRLYSSWEQLIRLENNINEQQRQTIYQQRLLQSLEKKAKNDLLTPQSAALLSQINQYVQSSSVNVKIQNAQWHFSSSAVLQLRMEGDFLSLNQFITDILQKFETLRLSSLKLFKPDENLAAYLTLRLQLTKE</sequence>
<accession>Q65R31</accession>
<dbReference type="HOGENOM" id="CLU_1516143_0_0_6"/>
<dbReference type="EMBL" id="AE016827">
    <property type="protein sequence ID" value="AAU38579.1"/>
    <property type="molecule type" value="Genomic_DNA"/>
</dbReference>
<gene>
    <name evidence="1" type="ordered locus">MS1972</name>
</gene>